<comment type="caution">
    <text evidence="2">The sequence shown here is derived from an EMBL/GenBank/DDBJ whole genome shotgun (WGS) entry which is preliminary data.</text>
</comment>
<evidence type="ECO:0000256" key="1">
    <source>
        <dbReference type="SAM" id="MobiDB-lite"/>
    </source>
</evidence>
<organism evidence="2 3">
    <name type="scientific">Linnemannia gamsii</name>
    <dbReference type="NCBI Taxonomy" id="64522"/>
    <lineage>
        <taxon>Eukaryota</taxon>
        <taxon>Fungi</taxon>
        <taxon>Fungi incertae sedis</taxon>
        <taxon>Mucoromycota</taxon>
        <taxon>Mortierellomycotina</taxon>
        <taxon>Mortierellomycetes</taxon>
        <taxon>Mortierellales</taxon>
        <taxon>Mortierellaceae</taxon>
        <taxon>Linnemannia</taxon>
    </lineage>
</organism>
<evidence type="ECO:0000313" key="2">
    <source>
        <dbReference type="EMBL" id="KAG0274840.1"/>
    </source>
</evidence>
<feature type="non-terminal residue" evidence="2">
    <location>
        <position position="366"/>
    </location>
</feature>
<evidence type="ECO:0000313" key="3">
    <source>
        <dbReference type="Proteomes" id="UP001194696"/>
    </source>
</evidence>
<name>A0ABQ7JIH6_9FUNG</name>
<sequence length="366" mass="39620">MSSEQNKQQQQHESEQSSSHPPYVPVYHQGDPGNGNGIGGFDVKSTADRAFAFDYDHSGKLDHLSLYRPKTGTFWILKNTDGTFAPVYHQGDPGNGIGGYDLKSDADRAFAFDYDHSGKTDHVALYRPGTGTFWILKNTNGLFAPVYSQGDPGSGIGGYDLKSPADQAFAYDYDGSGKLDHIALYRPGTGTFWILKNTSGTFAPVYHQGDPGSGIGGFDLKSSADRAFSFDYDHSGKLDHIALYRPATGTFWILKNTNGTFAPVYHQGDPGSGIGGYDLKSPADKAFAYDYDGSGKLDHIALYRPATGTFWVLKNTNGTFSPVYHQGDPGSGIGGFDLKSPADNAFAFDYNHTGKPDHLALYRPGT</sequence>
<evidence type="ECO:0008006" key="4">
    <source>
        <dbReference type="Google" id="ProtNLM"/>
    </source>
</evidence>
<gene>
    <name evidence="2" type="ORF">BGZ96_004068</name>
</gene>
<dbReference type="EMBL" id="JAAAIM010001947">
    <property type="protein sequence ID" value="KAG0274840.1"/>
    <property type="molecule type" value="Genomic_DNA"/>
</dbReference>
<dbReference type="InterPro" id="IPR028994">
    <property type="entry name" value="Integrin_alpha_N"/>
</dbReference>
<keyword evidence="3" id="KW-1185">Reference proteome</keyword>
<proteinExistence type="predicted"/>
<dbReference type="SUPFAM" id="SSF69318">
    <property type="entry name" value="Integrin alpha N-terminal domain"/>
    <property type="match status" value="1"/>
</dbReference>
<feature type="region of interest" description="Disordered" evidence="1">
    <location>
        <begin position="1"/>
        <end position="41"/>
    </location>
</feature>
<reference evidence="2 3" key="1">
    <citation type="journal article" date="2020" name="Fungal Divers.">
        <title>Resolving the Mortierellaceae phylogeny through synthesis of multi-gene phylogenetics and phylogenomics.</title>
        <authorList>
            <person name="Vandepol N."/>
            <person name="Liber J."/>
            <person name="Desiro A."/>
            <person name="Na H."/>
            <person name="Kennedy M."/>
            <person name="Barry K."/>
            <person name="Grigoriev I.V."/>
            <person name="Miller A.N."/>
            <person name="O'Donnell K."/>
            <person name="Stajich J.E."/>
            <person name="Bonito G."/>
        </authorList>
    </citation>
    <scope>NUCLEOTIDE SEQUENCE [LARGE SCALE GENOMIC DNA]</scope>
    <source>
        <strain evidence="2 3">AD045</strain>
    </source>
</reference>
<dbReference type="Proteomes" id="UP001194696">
    <property type="component" value="Unassembled WGS sequence"/>
</dbReference>
<protein>
    <recommendedName>
        <fullName evidence="4">VCBS repeat-containing protein</fullName>
    </recommendedName>
</protein>
<accession>A0ABQ7JIH6</accession>